<dbReference type="GO" id="GO:0005886">
    <property type="term" value="C:plasma membrane"/>
    <property type="evidence" value="ECO:0007669"/>
    <property type="project" value="UniProtKB-SubCell"/>
</dbReference>
<feature type="transmembrane region" description="Helical" evidence="7">
    <location>
        <begin position="96"/>
        <end position="118"/>
    </location>
</feature>
<sequence length="254" mass="27380">MNARFASAVPPVLALALFLVMWETACRALQIPSFVLPPPTAILSALAGADWQIMAMHTWATLEIVLVGFGASVLFSIPISLLLAGSPLMKSALMPLLIIIHSLPIVALAPIIIVALGADLTSKAVITCLISYFPMVISATTGLLAAPPEMIELSRSLRGSKFRELWDIRLPSAIPYVFASLRVASTLAVIGAVVGEFVSSERGLGYLVLFSTSLMRLPQSFSALIILILMSLTLYWLVTLVQRIFFPWSITAKT</sequence>
<dbReference type="PROSITE" id="PS50928">
    <property type="entry name" value="ABC_TM1"/>
    <property type="match status" value="1"/>
</dbReference>
<evidence type="ECO:0000256" key="1">
    <source>
        <dbReference type="ARBA" id="ARBA00004651"/>
    </source>
</evidence>
<comment type="subcellular location">
    <subcellularLocation>
        <location evidence="1 7">Cell membrane</location>
        <topology evidence="1 7">Multi-pass membrane protein</topology>
    </subcellularLocation>
</comment>
<organism evidence="9 10">
    <name type="scientific">Celeribacter indicus</name>
    <dbReference type="NCBI Taxonomy" id="1208324"/>
    <lineage>
        <taxon>Bacteria</taxon>
        <taxon>Pseudomonadati</taxon>
        <taxon>Pseudomonadota</taxon>
        <taxon>Alphaproteobacteria</taxon>
        <taxon>Rhodobacterales</taxon>
        <taxon>Roseobacteraceae</taxon>
        <taxon>Celeribacter</taxon>
    </lineage>
</organism>
<feature type="transmembrane region" description="Helical" evidence="7">
    <location>
        <begin position="219"/>
        <end position="238"/>
    </location>
</feature>
<dbReference type="CDD" id="cd06261">
    <property type="entry name" value="TM_PBP2"/>
    <property type="match status" value="1"/>
</dbReference>
<feature type="transmembrane region" description="Helical" evidence="7">
    <location>
        <begin position="124"/>
        <end position="146"/>
    </location>
</feature>
<evidence type="ECO:0000256" key="3">
    <source>
        <dbReference type="ARBA" id="ARBA00022475"/>
    </source>
</evidence>
<evidence type="ECO:0000313" key="10">
    <source>
        <dbReference type="Proteomes" id="UP000031521"/>
    </source>
</evidence>
<evidence type="ECO:0000256" key="4">
    <source>
        <dbReference type="ARBA" id="ARBA00022692"/>
    </source>
</evidence>
<dbReference type="Proteomes" id="UP000031521">
    <property type="component" value="Chromosome"/>
</dbReference>
<dbReference type="GO" id="GO:0055085">
    <property type="term" value="P:transmembrane transport"/>
    <property type="evidence" value="ECO:0007669"/>
    <property type="project" value="InterPro"/>
</dbReference>
<accession>A0A0B5E5W7</accession>
<reference evidence="9 10" key="1">
    <citation type="journal article" date="2014" name="Int. J. Syst. Evol. Microbiol.">
        <title>Celeribacter indicus sp. nov., a polycyclic aromatic hydrocarbon-degrading bacterium from deep-sea sediment and reclassification of Huaishuia halophila as Celeribacter halophilus comb. nov.</title>
        <authorList>
            <person name="Lai Q."/>
            <person name="Cao J."/>
            <person name="Yuan J."/>
            <person name="Li F."/>
            <person name="Shao Z."/>
        </authorList>
    </citation>
    <scope>NUCLEOTIDE SEQUENCE [LARGE SCALE GENOMIC DNA]</scope>
    <source>
        <strain evidence="9">P73</strain>
    </source>
</reference>
<evidence type="ECO:0000256" key="2">
    <source>
        <dbReference type="ARBA" id="ARBA00022448"/>
    </source>
</evidence>
<keyword evidence="4 7" id="KW-0812">Transmembrane</keyword>
<dbReference type="OrthoDB" id="9786495at2"/>
<proteinExistence type="inferred from homology"/>
<dbReference type="RefSeq" id="WP_043871014.1">
    <property type="nucleotide sequence ID" value="NZ_CP004393.1"/>
</dbReference>
<dbReference type="EMBL" id="CP004393">
    <property type="protein sequence ID" value="AJE48790.1"/>
    <property type="molecule type" value="Genomic_DNA"/>
</dbReference>
<gene>
    <name evidence="9" type="ORF">P73_4075</name>
</gene>
<evidence type="ECO:0000256" key="6">
    <source>
        <dbReference type="ARBA" id="ARBA00023136"/>
    </source>
</evidence>
<dbReference type="Pfam" id="PF00528">
    <property type="entry name" value="BPD_transp_1"/>
    <property type="match status" value="1"/>
</dbReference>
<protein>
    <submittedName>
        <fullName evidence="9">ABC transporter permease</fullName>
    </submittedName>
</protein>
<evidence type="ECO:0000313" key="9">
    <source>
        <dbReference type="EMBL" id="AJE48790.1"/>
    </source>
</evidence>
<dbReference type="PANTHER" id="PTHR30151:SF20">
    <property type="entry name" value="ABC TRANSPORTER PERMEASE PROTEIN HI_0355-RELATED"/>
    <property type="match status" value="1"/>
</dbReference>
<dbReference type="STRING" id="1208324.P73_4075"/>
<keyword evidence="10" id="KW-1185">Reference proteome</keyword>
<keyword evidence="5 7" id="KW-1133">Transmembrane helix</keyword>
<evidence type="ECO:0000256" key="5">
    <source>
        <dbReference type="ARBA" id="ARBA00022989"/>
    </source>
</evidence>
<feature type="transmembrane region" description="Helical" evidence="7">
    <location>
        <begin position="64"/>
        <end position="84"/>
    </location>
</feature>
<feature type="domain" description="ABC transmembrane type-1" evidence="8">
    <location>
        <begin position="58"/>
        <end position="238"/>
    </location>
</feature>
<dbReference type="AlphaFoldDB" id="A0A0B5E5W7"/>
<comment type="similarity">
    <text evidence="7">Belongs to the binding-protein-dependent transport system permease family.</text>
</comment>
<dbReference type="InterPro" id="IPR000515">
    <property type="entry name" value="MetI-like"/>
</dbReference>
<keyword evidence="6 7" id="KW-0472">Membrane</keyword>
<dbReference type="PANTHER" id="PTHR30151">
    <property type="entry name" value="ALKANE SULFONATE ABC TRANSPORTER-RELATED, MEMBRANE SUBUNIT"/>
    <property type="match status" value="1"/>
</dbReference>
<dbReference type="KEGG" id="cid:P73_4075"/>
<evidence type="ECO:0000256" key="7">
    <source>
        <dbReference type="RuleBase" id="RU363032"/>
    </source>
</evidence>
<name>A0A0B5E5W7_9RHOB</name>
<keyword evidence="2 7" id="KW-0813">Transport</keyword>
<evidence type="ECO:0000259" key="8">
    <source>
        <dbReference type="PROSITE" id="PS50928"/>
    </source>
</evidence>
<dbReference type="HOGENOM" id="CLU_046113_2_2_5"/>
<dbReference type="SUPFAM" id="SSF161098">
    <property type="entry name" value="MetI-like"/>
    <property type="match status" value="1"/>
</dbReference>
<dbReference type="InterPro" id="IPR035906">
    <property type="entry name" value="MetI-like_sf"/>
</dbReference>
<keyword evidence="3" id="KW-1003">Cell membrane</keyword>
<dbReference type="Gene3D" id="1.10.3720.10">
    <property type="entry name" value="MetI-like"/>
    <property type="match status" value="1"/>
</dbReference>